<keyword evidence="1" id="KW-0812">Transmembrane</keyword>
<feature type="transmembrane region" description="Helical" evidence="1">
    <location>
        <begin position="108"/>
        <end position="124"/>
    </location>
</feature>
<protein>
    <recommendedName>
        <fullName evidence="4">Transmembrane protein</fullName>
    </recommendedName>
</protein>
<evidence type="ECO:0000256" key="1">
    <source>
        <dbReference type="SAM" id="Phobius"/>
    </source>
</evidence>
<evidence type="ECO:0000313" key="2">
    <source>
        <dbReference type="EMBL" id="CAD8048464.1"/>
    </source>
</evidence>
<dbReference type="Proteomes" id="UP000692954">
    <property type="component" value="Unassembled WGS sequence"/>
</dbReference>
<evidence type="ECO:0008006" key="4">
    <source>
        <dbReference type="Google" id="ProtNLM"/>
    </source>
</evidence>
<dbReference type="OrthoDB" id="297066at2759"/>
<gene>
    <name evidence="2" type="ORF">PSON_ATCC_30995.1.T0030226</name>
</gene>
<organism evidence="2 3">
    <name type="scientific">Paramecium sonneborni</name>
    <dbReference type="NCBI Taxonomy" id="65129"/>
    <lineage>
        <taxon>Eukaryota</taxon>
        <taxon>Sar</taxon>
        <taxon>Alveolata</taxon>
        <taxon>Ciliophora</taxon>
        <taxon>Intramacronucleata</taxon>
        <taxon>Oligohymenophorea</taxon>
        <taxon>Peniculida</taxon>
        <taxon>Parameciidae</taxon>
        <taxon>Paramecium</taxon>
    </lineage>
</organism>
<keyword evidence="1" id="KW-1133">Transmembrane helix</keyword>
<keyword evidence="3" id="KW-1185">Reference proteome</keyword>
<feature type="transmembrane region" description="Helical" evidence="1">
    <location>
        <begin position="30"/>
        <end position="48"/>
    </location>
</feature>
<comment type="caution">
    <text evidence="2">The sequence shown here is derived from an EMBL/GenBank/DDBJ whole genome shotgun (WGS) entry which is preliminary data.</text>
</comment>
<evidence type="ECO:0000313" key="3">
    <source>
        <dbReference type="Proteomes" id="UP000692954"/>
    </source>
</evidence>
<keyword evidence="1" id="KW-0472">Membrane</keyword>
<name>A0A8S1K807_9CILI</name>
<dbReference type="EMBL" id="CAJJDN010000003">
    <property type="protein sequence ID" value="CAD8048464.1"/>
    <property type="molecule type" value="Genomic_DNA"/>
</dbReference>
<dbReference type="AlphaFoldDB" id="A0A8S1K807"/>
<reference evidence="2" key="1">
    <citation type="submission" date="2021-01" db="EMBL/GenBank/DDBJ databases">
        <authorList>
            <consortium name="Genoscope - CEA"/>
            <person name="William W."/>
        </authorList>
    </citation>
    <scope>NUCLEOTIDE SEQUENCE</scope>
</reference>
<accession>A0A8S1K807</accession>
<proteinExistence type="predicted"/>
<feature type="transmembrane region" description="Helical" evidence="1">
    <location>
        <begin position="54"/>
        <end position="74"/>
    </location>
</feature>
<sequence length="699" mass="83021">MIKTLSLTFNSLEMEDAYKEWCFKKNQKRYQLLLCFIIVYLSVMIAQFNSIKALIPLIISCIILSLEITLLFFIRKYQERVEIIITSNQILLCLICEFYRLFADKSNQWYIGYSLACIKILIYVRGNKFIMQTGLQILCQCCSFIQVSNIQIYDMITHNLITVLMIAFRYSIESGSRQYFITHQSQNQYENIIQDLLPSWVMIVKFDKNQGQLCLDKINKNMRLKLQIEDDKSFRDFLRKIKALPFETERQSFQSIKLEHTLIRLLKQQQDEHIVERYYAEFDNTHENKTKQIKLKITQVYFKGFDPSIILLFEELKEDKYESLIQQIEQRDKSSSTYARISLQILTQQIQLLKLIKMYLRKEKTLQYSTNLLNCINNQIQKGYNVFNLNFDILNQFKISHRQIKFEANEIQPLFLIEQLCEDLLLSKNYINSKKKQISINDVIKTDRAKLISIIINLVEFIKILLSIIYGDEKILSQSAPFDLQIQISLKFSKVYPNCIKIGLLHPKLFLQASIKDMFQNIETPIHNKKRNWNSKNYFGMINQLTHVYSQIFESYKKDNNKSTSFMEDEIVSHIQKPSLCLSQESRIPTVQNHIPKQFQFNILGYPMAQYLISQLGPCNKLQFKNRFINYNGLTNLYMNSQQTKLSFFIYQDLNDFIYELNQTEKPIFEFCQIKKMFNHDITNKQYPCSQFGQIQGRF</sequence>